<dbReference type="OrthoDB" id="1076133at2"/>
<dbReference type="AlphaFoldDB" id="A0A2S5G873"/>
<dbReference type="Gene3D" id="3.30.240.20">
    <property type="entry name" value="bsu07140 like domains"/>
    <property type="match status" value="2"/>
</dbReference>
<dbReference type="Proteomes" id="UP000239047">
    <property type="component" value="Unassembled WGS sequence"/>
</dbReference>
<evidence type="ECO:0000256" key="6">
    <source>
        <dbReference type="ARBA" id="ARBA00023136"/>
    </source>
</evidence>
<dbReference type="InterPro" id="IPR048454">
    <property type="entry name" value="YetF_N"/>
</dbReference>
<accession>A0A2S5G873</accession>
<evidence type="ECO:0000259" key="9">
    <source>
        <dbReference type="Pfam" id="PF20730"/>
    </source>
</evidence>
<feature type="domain" description="YetF C-terminal" evidence="8">
    <location>
        <begin position="81"/>
        <end position="214"/>
    </location>
</feature>
<keyword evidence="6 7" id="KW-0472">Membrane</keyword>
<dbReference type="InterPro" id="IPR007353">
    <property type="entry name" value="DUF421"/>
</dbReference>
<gene>
    <name evidence="10" type="ORF">C4B60_17905</name>
</gene>
<reference evidence="10 11" key="1">
    <citation type="submission" date="2018-02" db="EMBL/GenBank/DDBJ databases">
        <title>Jeotgalibacillus proteolyticum sp. nov. a protease producing bacterium isolated from ocean sediments of Laizhou Bay.</title>
        <authorList>
            <person name="Li Y."/>
        </authorList>
    </citation>
    <scope>NUCLEOTIDE SEQUENCE [LARGE SCALE GENOMIC DNA]</scope>
    <source>
        <strain evidence="10 11">22-7</strain>
    </source>
</reference>
<keyword evidence="11" id="KW-1185">Reference proteome</keyword>
<name>A0A2S5G873_9BACL</name>
<comment type="subcellular location">
    <subcellularLocation>
        <location evidence="1">Cell membrane</location>
        <topology evidence="1">Multi-pass membrane protein</topology>
    </subcellularLocation>
</comment>
<evidence type="ECO:0000256" key="7">
    <source>
        <dbReference type="SAM" id="Phobius"/>
    </source>
</evidence>
<feature type="domain" description="YetF-like N-terminal transmembrane" evidence="9">
    <location>
        <begin position="4"/>
        <end position="78"/>
    </location>
</feature>
<proteinExistence type="inferred from homology"/>
<sequence>MSQYLSIAVELTAGLVILFIVTKAQGKTQFSQITPFDFISALILGELLGNAVYDREVNLFHILFAVIVWGVIIYTVELLTQKFAKARKFLEGEPNIAILKGHIKYEALKKAKLDINQLQCLIRQQGYFSIQEVEYAIIETNGLVSVLPKSAFETPKKADFNMSSEQPELPINIILDGEVIYHNLEENGIEEEWLKKQLSKQNISRYKDVLFAEWVPNKSLYVMGYEKGKQ</sequence>
<dbReference type="RefSeq" id="WP_104059398.1">
    <property type="nucleotide sequence ID" value="NZ_PREZ01000007.1"/>
</dbReference>
<dbReference type="PANTHER" id="PTHR34582">
    <property type="entry name" value="UPF0702 TRANSMEMBRANE PROTEIN YCAP"/>
    <property type="match status" value="1"/>
</dbReference>
<organism evidence="10 11">
    <name type="scientific">Jeotgalibacillus proteolyticus</name>
    <dbReference type="NCBI Taxonomy" id="2082395"/>
    <lineage>
        <taxon>Bacteria</taxon>
        <taxon>Bacillati</taxon>
        <taxon>Bacillota</taxon>
        <taxon>Bacilli</taxon>
        <taxon>Bacillales</taxon>
        <taxon>Caryophanaceae</taxon>
        <taxon>Jeotgalibacillus</taxon>
    </lineage>
</organism>
<keyword evidence="4 7" id="KW-0812">Transmembrane</keyword>
<evidence type="ECO:0000256" key="2">
    <source>
        <dbReference type="ARBA" id="ARBA00006448"/>
    </source>
</evidence>
<dbReference type="PANTHER" id="PTHR34582:SF5">
    <property type="entry name" value="UPF0702 TRANSMEMBRANE PROTEIN YETF"/>
    <property type="match status" value="1"/>
</dbReference>
<evidence type="ECO:0000256" key="5">
    <source>
        <dbReference type="ARBA" id="ARBA00022989"/>
    </source>
</evidence>
<evidence type="ECO:0000256" key="3">
    <source>
        <dbReference type="ARBA" id="ARBA00022475"/>
    </source>
</evidence>
<evidence type="ECO:0000256" key="1">
    <source>
        <dbReference type="ARBA" id="ARBA00004651"/>
    </source>
</evidence>
<comment type="similarity">
    <text evidence="2">Belongs to the UPF0702 family.</text>
</comment>
<evidence type="ECO:0000313" key="11">
    <source>
        <dbReference type="Proteomes" id="UP000239047"/>
    </source>
</evidence>
<feature type="transmembrane region" description="Helical" evidence="7">
    <location>
        <begin position="59"/>
        <end position="79"/>
    </location>
</feature>
<dbReference type="Pfam" id="PF20730">
    <property type="entry name" value="YetF_N"/>
    <property type="match status" value="1"/>
</dbReference>
<evidence type="ECO:0000259" key="8">
    <source>
        <dbReference type="Pfam" id="PF04239"/>
    </source>
</evidence>
<dbReference type="Pfam" id="PF04239">
    <property type="entry name" value="DUF421"/>
    <property type="match status" value="1"/>
</dbReference>
<dbReference type="EMBL" id="PREZ01000007">
    <property type="protein sequence ID" value="PPA69178.1"/>
    <property type="molecule type" value="Genomic_DNA"/>
</dbReference>
<evidence type="ECO:0000313" key="10">
    <source>
        <dbReference type="EMBL" id="PPA69178.1"/>
    </source>
</evidence>
<protein>
    <submittedName>
        <fullName evidence="10">DUF421 domain-containing protein</fullName>
    </submittedName>
</protein>
<comment type="caution">
    <text evidence="10">The sequence shown here is derived from an EMBL/GenBank/DDBJ whole genome shotgun (WGS) entry which is preliminary data.</text>
</comment>
<evidence type="ECO:0000256" key="4">
    <source>
        <dbReference type="ARBA" id="ARBA00022692"/>
    </source>
</evidence>
<keyword evidence="5 7" id="KW-1133">Transmembrane helix</keyword>
<keyword evidence="3" id="KW-1003">Cell membrane</keyword>
<feature type="transmembrane region" description="Helical" evidence="7">
    <location>
        <begin position="6"/>
        <end position="24"/>
    </location>
</feature>
<dbReference type="InterPro" id="IPR023090">
    <property type="entry name" value="UPF0702_alpha/beta_dom_sf"/>
</dbReference>
<dbReference type="GO" id="GO:0005886">
    <property type="term" value="C:plasma membrane"/>
    <property type="evidence" value="ECO:0007669"/>
    <property type="project" value="UniProtKB-SubCell"/>
</dbReference>